<dbReference type="GO" id="GO:0019867">
    <property type="term" value="C:outer membrane"/>
    <property type="evidence" value="ECO:0007669"/>
    <property type="project" value="InterPro"/>
</dbReference>
<feature type="domain" description="Secretin/TonB short N-terminal" evidence="9">
    <location>
        <begin position="291"/>
        <end position="331"/>
    </location>
</feature>
<organism evidence="10 11">
    <name type="scientific">Mucilaginibacter frigoritolerans</name>
    <dbReference type="NCBI Taxonomy" id="652788"/>
    <lineage>
        <taxon>Bacteria</taxon>
        <taxon>Pseudomonadati</taxon>
        <taxon>Bacteroidota</taxon>
        <taxon>Sphingobacteriia</taxon>
        <taxon>Sphingobacteriales</taxon>
        <taxon>Sphingobacteriaceae</taxon>
        <taxon>Mucilaginibacter</taxon>
    </lineage>
</organism>
<comment type="caution">
    <text evidence="10">The sequence shown here is derived from an EMBL/GenBank/DDBJ whole genome shotgun (WGS) entry which is preliminary data.</text>
</comment>
<keyword evidence="5" id="KW-0998">Cell outer membrane</keyword>
<comment type="similarity">
    <text evidence="6">Belongs to the bacterial secretin family.</text>
</comment>
<evidence type="ECO:0000313" key="10">
    <source>
        <dbReference type="EMBL" id="TWI98628.1"/>
    </source>
</evidence>
<dbReference type="PANTHER" id="PTHR30332:SF24">
    <property type="entry name" value="SECRETIN GSPD-RELATED"/>
    <property type="match status" value="1"/>
</dbReference>
<proteinExistence type="inferred from homology"/>
<dbReference type="Gene3D" id="3.30.1370.130">
    <property type="match status" value="1"/>
</dbReference>
<dbReference type="Gene3D" id="3.30.1370.120">
    <property type="match status" value="1"/>
</dbReference>
<protein>
    <submittedName>
        <fullName evidence="10">Type II secretion system protein D (GspD)</fullName>
    </submittedName>
</protein>
<keyword evidence="4" id="KW-0472">Membrane</keyword>
<dbReference type="GO" id="GO:0015627">
    <property type="term" value="C:type II protein secretion system complex"/>
    <property type="evidence" value="ECO:0007669"/>
    <property type="project" value="TreeGrafter"/>
</dbReference>
<evidence type="ECO:0000313" key="11">
    <source>
        <dbReference type="Proteomes" id="UP000317010"/>
    </source>
</evidence>
<evidence type="ECO:0000256" key="6">
    <source>
        <dbReference type="RuleBase" id="RU004003"/>
    </source>
</evidence>
<reference evidence="10 11" key="1">
    <citation type="submission" date="2019-07" db="EMBL/GenBank/DDBJ databases">
        <title>Genomic Encyclopedia of Archaeal and Bacterial Type Strains, Phase II (KMG-II): from individual species to whole genera.</title>
        <authorList>
            <person name="Goeker M."/>
        </authorList>
    </citation>
    <scope>NUCLEOTIDE SEQUENCE [LARGE SCALE GENOMIC DNA]</scope>
    <source>
        <strain evidence="10 11">ATCC BAA-1854</strain>
    </source>
</reference>
<keyword evidence="3 7" id="KW-0732">Signal</keyword>
<dbReference type="AlphaFoldDB" id="A0A562TZH7"/>
<evidence type="ECO:0000259" key="9">
    <source>
        <dbReference type="Pfam" id="PF07660"/>
    </source>
</evidence>
<dbReference type="GO" id="GO:0009306">
    <property type="term" value="P:protein secretion"/>
    <property type="evidence" value="ECO:0007669"/>
    <property type="project" value="InterPro"/>
</dbReference>
<dbReference type="PRINTS" id="PR00811">
    <property type="entry name" value="BCTERIALGSPD"/>
</dbReference>
<dbReference type="PANTHER" id="PTHR30332">
    <property type="entry name" value="PROBABLE GENERAL SECRETION PATHWAY PROTEIN D"/>
    <property type="match status" value="1"/>
</dbReference>
<accession>A0A562TZH7</accession>
<dbReference type="InterPro" id="IPR011662">
    <property type="entry name" value="Secretin/TonB_short_N"/>
</dbReference>
<comment type="subcellular location">
    <subcellularLocation>
        <location evidence="1">Membrane</location>
    </subcellularLocation>
</comment>
<evidence type="ECO:0000256" key="2">
    <source>
        <dbReference type="ARBA" id="ARBA00022448"/>
    </source>
</evidence>
<dbReference type="InterPro" id="IPR038591">
    <property type="entry name" value="NolW-like_sf"/>
</dbReference>
<dbReference type="EMBL" id="VLLI01000008">
    <property type="protein sequence ID" value="TWI98628.1"/>
    <property type="molecule type" value="Genomic_DNA"/>
</dbReference>
<feature type="signal peptide" evidence="7">
    <location>
        <begin position="1"/>
        <end position="23"/>
    </location>
</feature>
<evidence type="ECO:0000259" key="8">
    <source>
        <dbReference type="Pfam" id="PF00263"/>
    </source>
</evidence>
<dbReference type="Pfam" id="PF07660">
    <property type="entry name" value="STN"/>
    <property type="match status" value="1"/>
</dbReference>
<gene>
    <name evidence="10" type="ORF">JN11_02816</name>
</gene>
<keyword evidence="2" id="KW-0813">Transport</keyword>
<dbReference type="InterPro" id="IPR004846">
    <property type="entry name" value="T2SS/T3SS_dom"/>
</dbReference>
<dbReference type="InterPro" id="IPR050810">
    <property type="entry name" value="Bact_Secretion_Sys_Channel"/>
</dbReference>
<evidence type="ECO:0000256" key="3">
    <source>
        <dbReference type="ARBA" id="ARBA00022729"/>
    </source>
</evidence>
<feature type="domain" description="Type II/III secretion system secretin-like" evidence="8">
    <location>
        <begin position="477"/>
        <end position="644"/>
    </location>
</feature>
<dbReference type="Proteomes" id="UP000317010">
    <property type="component" value="Unassembled WGS sequence"/>
</dbReference>
<evidence type="ECO:0000256" key="1">
    <source>
        <dbReference type="ARBA" id="ARBA00004370"/>
    </source>
</evidence>
<evidence type="ECO:0000256" key="7">
    <source>
        <dbReference type="SAM" id="SignalP"/>
    </source>
</evidence>
<dbReference type="RefSeq" id="WP_246139011.1">
    <property type="nucleotide sequence ID" value="NZ_VLLI01000008.1"/>
</dbReference>
<sequence length="644" mass="69951">MIKKFTRLLLICFCLACSFSALAQQTPRIRTIQKKLDSLAKVLPGLDQKVSLQINGSVQQYLQGIAAANNLSISVDPKLSFPINDNLNDVTASNILLFLAQKYSLDISTVGSIIYITSYQEPVINIKPPVKEIDAVYNRSNNSLSLTLNNDSLTSVAKKITQVSGKNVIVPVALQGKKVNAFIAAAPFETAMDKLAYANEIKMVKTADDYYLFQPLAENEELYVNGDNQTAVRKLFKQVSPAPGGNAASGVFFKTVNGQKLISADANNAPILNLISQASQELNYNYSIYSEIKGTINIHVSDVSYEEFLGLLLKGTDYTFQSENGIYLIGDKKLEGLRSFKAIHLQNRSIDTVVSMIPADWKKGVEIKEFREQNTILLSGSSAQIREIESVIKQLDELVPVVLIEVTIIDFTKTRTIATGISAGVSDSVKTGGTILSGINFTASASGVNSFLNSLGSLTSLNLGHVVPNFYVTLQASETNNNVNVRSVPKLTALNGHTATLSIGSKLYYKNSTQNLIPSASTNTSVFTNTYVPVEANLSVDIKPIVSGDDEVTLGIKVNISDFTSIPTDGSPPPQSISKFESSLRVHSEDTVLLGGMERTENDLSASGVPILSRIPILKWIFSSRTKTNSKVVTVLFIKPTILR</sequence>
<keyword evidence="11" id="KW-1185">Reference proteome</keyword>
<dbReference type="Pfam" id="PF00263">
    <property type="entry name" value="Secretin"/>
    <property type="match status" value="1"/>
</dbReference>
<feature type="chain" id="PRO_5021732371" evidence="7">
    <location>
        <begin position="24"/>
        <end position="644"/>
    </location>
</feature>
<evidence type="ECO:0000256" key="5">
    <source>
        <dbReference type="ARBA" id="ARBA00023237"/>
    </source>
</evidence>
<dbReference type="InterPro" id="IPR001775">
    <property type="entry name" value="GspD/PilQ"/>
</dbReference>
<dbReference type="Gene3D" id="3.55.50.30">
    <property type="match status" value="1"/>
</dbReference>
<evidence type="ECO:0000256" key="4">
    <source>
        <dbReference type="ARBA" id="ARBA00023136"/>
    </source>
</evidence>
<name>A0A562TZH7_9SPHI</name>